<keyword evidence="1" id="KW-0004">4Fe-4S</keyword>
<dbReference type="NCBIfam" id="TIGR00479">
    <property type="entry name" value="rumA"/>
    <property type="match status" value="1"/>
</dbReference>
<dbReference type="Pfam" id="PF05958">
    <property type="entry name" value="tRNA_U5-meth_tr"/>
    <property type="match status" value="1"/>
</dbReference>
<evidence type="ECO:0000256" key="5">
    <source>
        <dbReference type="PROSITE-ProRule" id="PRU01024"/>
    </source>
</evidence>
<protein>
    <submittedName>
        <fullName evidence="8">23S rRNA m(5)U-1939 methyltransferase</fullName>
        <ecNumber evidence="8">2.1.1.-</ecNumber>
    </submittedName>
</protein>
<keyword evidence="1" id="KW-0411">Iron-sulfur</keyword>
<sequence>MNHDPAEQLISIDRLAFGGSGVGRIDGKVCFVPFACPGDELLVRITAEKRSYLTARIISIVTPGQDRITPPCPLFGSCGGCSWQHIAYHRQLEEKRRIFADALWRGARAPGELVADVVASPLTYGYRSRVQFKLHGAGPNLRIGFYRQGTHFVEDAGQGCPIALPVINRILGSLREMLPAFPDPTKIPQINLECAEKGAVVIVNYIGDDHQGAKAFFRERAAQLEQATALYLQTGRKSTLQKVFGDDLLQYSQEGESSTAPACSLTYRPGGFAQVNAAQNSALLRLVREFADCRRDDQILDLYCGNGNFSLPLARGVAAVTGIEEYGDSIAAARHNARLNGITNVEFICADAAAGAGKLMGDGRRFPTIILDPPRSGAADLLEHIPRLGADKIIYISCDPSTLARDCGVLFGKGYTVVSSVPVDMFPQTFHLESVTLLRRRNGAVP</sequence>
<feature type="binding site" evidence="5">
    <location>
        <position position="274"/>
    </location>
    <ligand>
        <name>S-adenosyl-L-methionine</name>
        <dbReference type="ChEBI" id="CHEBI:59789"/>
    </ligand>
</feature>
<dbReference type="Proteomes" id="UP000006732">
    <property type="component" value="Chromosome"/>
</dbReference>
<evidence type="ECO:0000256" key="6">
    <source>
        <dbReference type="PROSITE-ProRule" id="PRU10015"/>
    </source>
</evidence>
<dbReference type="InterPro" id="IPR012340">
    <property type="entry name" value="NA-bd_OB-fold"/>
</dbReference>
<keyword evidence="4 5" id="KW-0949">S-adenosyl-L-methionine</keyword>
<dbReference type="InterPro" id="IPR002792">
    <property type="entry name" value="TRAM_dom"/>
</dbReference>
<dbReference type="AlphaFoldDB" id="A1APX5"/>
<feature type="active site" description="Nucleophile" evidence="5">
    <location>
        <position position="398"/>
    </location>
</feature>
<dbReference type="GO" id="GO:0051539">
    <property type="term" value="F:4 iron, 4 sulfur cluster binding"/>
    <property type="evidence" value="ECO:0007669"/>
    <property type="project" value="UniProtKB-KW"/>
</dbReference>
<gene>
    <name evidence="8" type="ordered locus">Ppro_1783</name>
</gene>
<keyword evidence="9" id="KW-1185">Reference proteome</keyword>
<dbReference type="InterPro" id="IPR030391">
    <property type="entry name" value="MeTrfase_TrmA_CS"/>
</dbReference>
<dbReference type="eggNOG" id="COG2265">
    <property type="taxonomic scope" value="Bacteria"/>
</dbReference>
<dbReference type="EMBL" id="CP000482">
    <property type="protein sequence ID" value="ABK99395.1"/>
    <property type="molecule type" value="Genomic_DNA"/>
</dbReference>
<dbReference type="CDD" id="cd02440">
    <property type="entry name" value="AdoMet_MTases"/>
    <property type="match status" value="1"/>
</dbReference>
<reference evidence="8 9" key="1">
    <citation type="submission" date="2006-10" db="EMBL/GenBank/DDBJ databases">
        <title>Complete sequence of chromosome of Pelobacter propionicus DSM 2379.</title>
        <authorList>
            <consortium name="US DOE Joint Genome Institute"/>
            <person name="Copeland A."/>
            <person name="Lucas S."/>
            <person name="Lapidus A."/>
            <person name="Barry K."/>
            <person name="Detter J.C."/>
            <person name="Glavina del Rio T."/>
            <person name="Hammon N."/>
            <person name="Israni S."/>
            <person name="Dalin E."/>
            <person name="Tice H."/>
            <person name="Pitluck S."/>
            <person name="Saunders E."/>
            <person name="Brettin T."/>
            <person name="Bruce D."/>
            <person name="Han C."/>
            <person name="Tapia R."/>
            <person name="Schmutz J."/>
            <person name="Larimer F."/>
            <person name="Land M."/>
            <person name="Hauser L."/>
            <person name="Kyrpides N."/>
            <person name="Kim E."/>
            <person name="Lovley D."/>
            <person name="Richardson P."/>
        </authorList>
    </citation>
    <scope>NUCLEOTIDE SEQUENCE [LARGE SCALE GENOMIC DNA]</scope>
    <source>
        <strain evidence="9">DSM 2379 / NBRC 103807 / OttBd1</strain>
    </source>
</reference>
<evidence type="ECO:0000256" key="2">
    <source>
        <dbReference type="ARBA" id="ARBA00022603"/>
    </source>
</evidence>
<dbReference type="Gene3D" id="2.40.50.140">
    <property type="entry name" value="Nucleic acid-binding proteins"/>
    <property type="match status" value="1"/>
</dbReference>
<feature type="domain" description="TRAM" evidence="7">
    <location>
        <begin position="1"/>
        <end position="59"/>
    </location>
</feature>
<dbReference type="InterPro" id="IPR029063">
    <property type="entry name" value="SAM-dependent_MTases_sf"/>
</dbReference>
<dbReference type="KEGG" id="ppd:Ppro_1783"/>
<keyword evidence="1" id="KW-0479">Metal-binding</keyword>
<keyword evidence="2 5" id="KW-0489">Methyltransferase</keyword>
<evidence type="ECO:0000259" key="7">
    <source>
        <dbReference type="PROSITE" id="PS50926"/>
    </source>
</evidence>
<feature type="binding site" evidence="5">
    <location>
        <position position="372"/>
    </location>
    <ligand>
        <name>S-adenosyl-L-methionine</name>
        <dbReference type="ChEBI" id="CHEBI:59789"/>
    </ligand>
</feature>
<evidence type="ECO:0000256" key="4">
    <source>
        <dbReference type="ARBA" id="ARBA00022691"/>
    </source>
</evidence>
<dbReference type="Gene3D" id="2.40.50.1070">
    <property type="match status" value="1"/>
</dbReference>
<dbReference type="GO" id="GO:0070475">
    <property type="term" value="P:rRNA base methylation"/>
    <property type="evidence" value="ECO:0007669"/>
    <property type="project" value="TreeGrafter"/>
</dbReference>
<dbReference type="GO" id="GO:0070041">
    <property type="term" value="F:rRNA (uridine-C5-)-methyltransferase activity"/>
    <property type="evidence" value="ECO:0007669"/>
    <property type="project" value="TreeGrafter"/>
</dbReference>
<dbReference type="RefSeq" id="WP_011735672.1">
    <property type="nucleotide sequence ID" value="NC_008609.1"/>
</dbReference>
<feature type="binding site" evidence="5">
    <location>
        <position position="303"/>
    </location>
    <ligand>
        <name>S-adenosyl-L-methionine</name>
        <dbReference type="ChEBI" id="CHEBI:59789"/>
    </ligand>
</feature>
<feature type="active site" evidence="6">
    <location>
        <position position="398"/>
    </location>
</feature>
<evidence type="ECO:0000256" key="3">
    <source>
        <dbReference type="ARBA" id="ARBA00022679"/>
    </source>
</evidence>
<dbReference type="EC" id="2.1.1.-" evidence="8"/>
<accession>A1APX5</accession>
<dbReference type="PANTHER" id="PTHR11061">
    <property type="entry name" value="RNA M5U METHYLTRANSFERASE"/>
    <property type="match status" value="1"/>
</dbReference>
<dbReference type="PROSITE" id="PS50926">
    <property type="entry name" value="TRAM"/>
    <property type="match status" value="1"/>
</dbReference>
<dbReference type="InterPro" id="IPR010280">
    <property type="entry name" value="U5_MeTrfase_fam"/>
</dbReference>
<name>A1APX5_PELPD</name>
<dbReference type="Gene3D" id="3.40.50.150">
    <property type="entry name" value="Vaccinia Virus protein VP39"/>
    <property type="match status" value="1"/>
</dbReference>
<dbReference type="Pfam" id="PF01938">
    <property type="entry name" value="TRAM"/>
    <property type="match status" value="1"/>
</dbReference>
<dbReference type="InterPro" id="IPR030390">
    <property type="entry name" value="MeTrfase_TrmA_AS"/>
</dbReference>
<dbReference type="HOGENOM" id="CLU_014689_8_2_7"/>
<evidence type="ECO:0000313" key="9">
    <source>
        <dbReference type="Proteomes" id="UP000006732"/>
    </source>
</evidence>
<comment type="similarity">
    <text evidence="5">Belongs to the class I-like SAM-binding methyltransferase superfamily. RNA M5U methyltransferase family.</text>
</comment>
<dbReference type="SUPFAM" id="SSF53335">
    <property type="entry name" value="S-adenosyl-L-methionine-dependent methyltransferases"/>
    <property type="match status" value="1"/>
</dbReference>
<dbReference type="OrthoDB" id="9804590at2"/>
<evidence type="ECO:0000313" key="8">
    <source>
        <dbReference type="EMBL" id="ABK99395.1"/>
    </source>
</evidence>
<dbReference type="PANTHER" id="PTHR11061:SF49">
    <property type="entry name" value="23S RRNA (URACIL(1939)-C(5))-METHYLTRANSFERASE RLMD"/>
    <property type="match status" value="1"/>
</dbReference>
<dbReference type="PROSITE" id="PS01231">
    <property type="entry name" value="TRMA_2"/>
    <property type="match status" value="1"/>
</dbReference>
<feature type="binding site" evidence="5">
    <location>
        <position position="324"/>
    </location>
    <ligand>
        <name>S-adenosyl-L-methionine</name>
        <dbReference type="ChEBI" id="CHEBI:59789"/>
    </ligand>
</feature>
<dbReference type="STRING" id="338966.Ppro_1783"/>
<dbReference type="SUPFAM" id="SSF50249">
    <property type="entry name" value="Nucleic acid-binding proteins"/>
    <property type="match status" value="1"/>
</dbReference>
<proteinExistence type="inferred from homology"/>
<keyword evidence="3 5" id="KW-0808">Transferase</keyword>
<evidence type="ECO:0000256" key="1">
    <source>
        <dbReference type="ARBA" id="ARBA00022485"/>
    </source>
</evidence>
<keyword evidence="1" id="KW-0408">Iron</keyword>
<dbReference type="PROSITE" id="PS51687">
    <property type="entry name" value="SAM_MT_RNA_M5U"/>
    <property type="match status" value="1"/>
</dbReference>
<dbReference type="PROSITE" id="PS01230">
    <property type="entry name" value="TRMA_1"/>
    <property type="match status" value="1"/>
</dbReference>
<organism evidence="8 9">
    <name type="scientific">Pelobacter propionicus (strain DSM 2379 / NBRC 103807 / OttBd1)</name>
    <dbReference type="NCBI Taxonomy" id="338966"/>
    <lineage>
        <taxon>Bacteria</taxon>
        <taxon>Pseudomonadati</taxon>
        <taxon>Thermodesulfobacteriota</taxon>
        <taxon>Desulfuromonadia</taxon>
        <taxon>Desulfuromonadales</taxon>
        <taxon>Desulfuromonadaceae</taxon>
        <taxon>Pelobacter</taxon>
    </lineage>
</organism>